<gene>
    <name evidence="1" type="ORF">HQ43_08205</name>
</gene>
<evidence type="ECO:0008006" key="3">
    <source>
        <dbReference type="Google" id="ProtNLM"/>
    </source>
</evidence>
<dbReference type="Pfam" id="PF14254">
    <property type="entry name" value="DUF4348"/>
    <property type="match status" value="1"/>
</dbReference>
<dbReference type="RefSeq" id="WP_036791826.1">
    <property type="nucleotide sequence ID" value="NZ_JQZV01000013.1"/>
</dbReference>
<dbReference type="PROSITE" id="PS51257">
    <property type="entry name" value="PROKAR_LIPOPROTEIN"/>
    <property type="match status" value="1"/>
</dbReference>
<accession>A0ABR4XKX1</accession>
<proteinExistence type="predicted"/>
<organism evidence="1 2">
    <name type="scientific">Porphyromonas canoris</name>
    <dbReference type="NCBI Taxonomy" id="36875"/>
    <lineage>
        <taxon>Bacteria</taxon>
        <taxon>Pseudomonadati</taxon>
        <taxon>Bacteroidota</taxon>
        <taxon>Bacteroidia</taxon>
        <taxon>Bacteroidales</taxon>
        <taxon>Porphyromonadaceae</taxon>
        <taxon>Porphyromonas</taxon>
    </lineage>
</organism>
<comment type="caution">
    <text evidence="1">The sequence shown here is derived from an EMBL/GenBank/DDBJ whole genome shotgun (WGS) entry which is preliminary data.</text>
</comment>
<dbReference type="Proteomes" id="UP000030101">
    <property type="component" value="Unassembled WGS sequence"/>
</dbReference>
<evidence type="ECO:0000313" key="2">
    <source>
        <dbReference type="Proteomes" id="UP000030101"/>
    </source>
</evidence>
<keyword evidence="2" id="KW-1185">Reference proteome</keyword>
<dbReference type="Gene3D" id="3.10.450.410">
    <property type="match status" value="1"/>
</dbReference>
<dbReference type="InterPro" id="IPR025590">
    <property type="entry name" value="DUF4348"/>
</dbReference>
<dbReference type="EMBL" id="JQZV01000013">
    <property type="protein sequence ID" value="KGN92017.1"/>
    <property type="molecule type" value="Genomic_DNA"/>
</dbReference>
<evidence type="ECO:0000313" key="1">
    <source>
        <dbReference type="EMBL" id="KGN92017.1"/>
    </source>
</evidence>
<reference evidence="1 2" key="1">
    <citation type="submission" date="2014-08" db="EMBL/GenBank/DDBJ databases">
        <title>Porphyromonas canoris strain:OH2762 Genome sequencing.</title>
        <authorList>
            <person name="Wallis C."/>
            <person name="Deusch O."/>
            <person name="O'Flynn C."/>
            <person name="Davis I."/>
            <person name="Jospin G."/>
            <person name="Darling A.E."/>
            <person name="Coil D.A."/>
            <person name="Alexiev A."/>
            <person name="Horsfall A."/>
            <person name="Kirkwood N."/>
            <person name="Harris S."/>
            <person name="Eisen J.A."/>
        </authorList>
    </citation>
    <scope>NUCLEOTIDE SEQUENCE [LARGE SCALE GENOMIC DNA]</scope>
    <source>
        <strain evidence="2">COT-108 OH2762</strain>
    </source>
</reference>
<sequence>MRHFLFFGLFLSILFAACNKNNVEEFDLFMKQFNEDLSFQKSRVIFPLKYEGYDIETDSLMLQEIPEEEWEEVDLSWDPSYKTRETDAYDREIIERKDTTIVHFQGVNNGINLEAVFICKDGKWFLLHLSDRSM</sequence>
<name>A0ABR4XKX1_9PORP</name>
<protein>
    <recommendedName>
        <fullName evidence="3">DUF4348 domain-containing protein</fullName>
    </recommendedName>
</protein>